<feature type="compositionally biased region" description="Acidic residues" evidence="1">
    <location>
        <begin position="205"/>
        <end position="215"/>
    </location>
</feature>
<sequence>MLGDLQKIIGRSDQYQASDFSRAANQLLTNQFLYAERPGHRESYFLVSSHVDYFTNLFEAIGWSFVHQPDEAYMGILPKGEERFMRLRLDESLLLLCIRQQYEQRLENFEVEGGQAYTSTDELLTLYENLTRKEIPNETRLKEILSLFSRHGVIERGKPDEMDPKNIPLKINPVIRQVVVEDFIRQLEGLCEQDEQEGELRVDLETTDEGGEPETVETPGTDAEVEATITEQSSTDDEVTTP</sequence>
<feature type="region of interest" description="Disordered" evidence="1">
    <location>
        <begin position="195"/>
        <end position="242"/>
    </location>
</feature>
<proteinExistence type="predicted"/>
<comment type="caution">
    <text evidence="2">The sequence shown here is derived from an EMBL/GenBank/DDBJ whole genome shotgun (WGS) entry which is preliminary data.</text>
</comment>
<name>A0ABU9TRR6_9GAMM</name>
<evidence type="ECO:0000256" key="1">
    <source>
        <dbReference type="SAM" id="MobiDB-lite"/>
    </source>
</evidence>
<keyword evidence="3" id="KW-1185">Reference proteome</keyword>
<evidence type="ECO:0000313" key="2">
    <source>
        <dbReference type="EMBL" id="MEM5535924.1"/>
    </source>
</evidence>
<dbReference type="RefSeq" id="WP_342853999.1">
    <property type="nucleotide sequence ID" value="NZ_JBBMRA010000004.1"/>
</dbReference>
<protein>
    <submittedName>
        <fullName evidence="2">DUF4194 domain-containing protein</fullName>
    </submittedName>
</protein>
<dbReference type="InterPro" id="IPR025449">
    <property type="entry name" value="JetB"/>
</dbReference>
<gene>
    <name evidence="2" type="ORF">WNY58_05920</name>
</gene>
<organism evidence="2 3">
    <name type="scientific">Neptuniibacter pectenicola</name>
    <dbReference type="NCBI Taxonomy" id="1806669"/>
    <lineage>
        <taxon>Bacteria</taxon>
        <taxon>Pseudomonadati</taxon>
        <taxon>Pseudomonadota</taxon>
        <taxon>Gammaproteobacteria</taxon>
        <taxon>Oceanospirillales</taxon>
        <taxon>Oceanospirillaceae</taxon>
        <taxon>Neptuniibacter</taxon>
    </lineage>
</organism>
<accession>A0ABU9TRR6</accession>
<dbReference type="Proteomes" id="UP001449225">
    <property type="component" value="Unassembled WGS sequence"/>
</dbReference>
<dbReference type="EMBL" id="JBBMRA010000004">
    <property type="protein sequence ID" value="MEM5535924.1"/>
    <property type="molecule type" value="Genomic_DNA"/>
</dbReference>
<reference evidence="2 3" key="1">
    <citation type="submission" date="2024-03" db="EMBL/GenBank/DDBJ databases">
        <title>Community enrichment and isolation of bacterial strains for fucoidan degradation.</title>
        <authorList>
            <person name="Sichert A."/>
        </authorList>
    </citation>
    <scope>NUCLEOTIDE SEQUENCE [LARGE SCALE GENOMIC DNA]</scope>
    <source>
        <strain evidence="2 3">AS76</strain>
    </source>
</reference>
<evidence type="ECO:0000313" key="3">
    <source>
        <dbReference type="Proteomes" id="UP001449225"/>
    </source>
</evidence>
<dbReference type="Pfam" id="PF13835">
    <property type="entry name" value="DUF4194"/>
    <property type="match status" value="1"/>
</dbReference>